<feature type="transmembrane region" description="Helical" evidence="1">
    <location>
        <begin position="104"/>
        <end position="124"/>
    </location>
</feature>
<accession>A0A8E6B6M8</accession>
<sequence>MDWLFTEAHELVLKKLKRQIVMRHYVLFRCIIALNYLVAGCSFFMAAYGHHKFWLSSIEKCSRNILFIFEPKLTNDTMEQQKKLIEMESEIRVSSHLVNVSGEIGWHLATLISLITAIGLKYIYRKIKNNQFNM</sequence>
<gene>
    <name evidence="2" type="ORF">KIH39_22135</name>
</gene>
<organism evidence="2 3">
    <name type="scientific">Telmatocola sphagniphila</name>
    <dbReference type="NCBI Taxonomy" id="1123043"/>
    <lineage>
        <taxon>Bacteria</taxon>
        <taxon>Pseudomonadati</taxon>
        <taxon>Planctomycetota</taxon>
        <taxon>Planctomycetia</taxon>
        <taxon>Gemmatales</taxon>
        <taxon>Gemmataceae</taxon>
    </lineage>
</organism>
<protein>
    <submittedName>
        <fullName evidence="2">Uncharacterized protein</fullName>
    </submittedName>
</protein>
<dbReference type="KEGG" id="tsph:KIH39_22135"/>
<feature type="transmembrane region" description="Helical" evidence="1">
    <location>
        <begin position="26"/>
        <end position="48"/>
    </location>
</feature>
<keyword evidence="1" id="KW-0472">Membrane</keyword>
<name>A0A8E6B6M8_9BACT</name>
<keyword evidence="3" id="KW-1185">Reference proteome</keyword>
<proteinExistence type="predicted"/>
<keyword evidence="1" id="KW-1133">Transmembrane helix</keyword>
<evidence type="ECO:0000313" key="2">
    <source>
        <dbReference type="EMBL" id="QVL31518.1"/>
    </source>
</evidence>
<evidence type="ECO:0000256" key="1">
    <source>
        <dbReference type="SAM" id="Phobius"/>
    </source>
</evidence>
<dbReference type="Proteomes" id="UP000676194">
    <property type="component" value="Chromosome"/>
</dbReference>
<keyword evidence="1" id="KW-0812">Transmembrane</keyword>
<reference evidence="2" key="1">
    <citation type="submission" date="2021-05" db="EMBL/GenBank/DDBJ databases">
        <title>Complete genome sequence of the cellulolytic planctomycete Telmatocola sphagniphila SP2T and characterization of the first cellulase from planctomycetes.</title>
        <authorList>
            <person name="Rakitin A.L."/>
            <person name="Beletsky A.V."/>
            <person name="Naumoff D.G."/>
            <person name="Kulichevskaya I.S."/>
            <person name="Mardanov A.V."/>
            <person name="Ravin N.V."/>
            <person name="Dedysh S.N."/>
        </authorList>
    </citation>
    <scope>NUCLEOTIDE SEQUENCE</scope>
    <source>
        <strain evidence="2">SP2T</strain>
    </source>
</reference>
<dbReference type="RefSeq" id="WP_213495473.1">
    <property type="nucleotide sequence ID" value="NZ_CP074694.1"/>
</dbReference>
<evidence type="ECO:0000313" key="3">
    <source>
        <dbReference type="Proteomes" id="UP000676194"/>
    </source>
</evidence>
<dbReference type="EMBL" id="CP074694">
    <property type="protein sequence ID" value="QVL31518.1"/>
    <property type="molecule type" value="Genomic_DNA"/>
</dbReference>
<dbReference type="AlphaFoldDB" id="A0A8E6B6M8"/>